<reference evidence="8" key="1">
    <citation type="submission" date="2021-09" db="EMBL/GenBank/DDBJ databases">
        <title>Fulvivirga sp. isolated from coastal sediment.</title>
        <authorList>
            <person name="Yu H."/>
        </authorList>
    </citation>
    <scope>NUCLEOTIDE SEQUENCE</scope>
    <source>
        <strain evidence="8">1062</strain>
    </source>
</reference>
<keyword evidence="4" id="KW-1133">Transmembrane helix</keyword>
<gene>
    <name evidence="6" type="ORF">LDX50_10545</name>
    <name evidence="7" type="ORF">LDX50_16515</name>
    <name evidence="8" type="ORF">LDX50_22235</name>
</gene>
<sequence>MKKRYWIYIIVAIAAIALTYILTQGGETSERDILVTAKRGDFTVEITTSGELEARNSVNILGPSGLRSVGIWRVEIRDIVDEGTKVKKGDYVAQLDQTEILSRTESSDIEVQQSISEYTQVQLDTALELRRARDELINLKFAVEEKEIILSQSQYEPPATIKQAEINVEKAQRAYRQALENYKLTKRKAAARMSEAAADLREDQMELDRLKALLSQFRITAPEDGMVTYKRGRNGQKQGVGATVEPWDPTVATLPDLGRMMSRTFVNEIDIRSVQKGQTVKIGLDAYPEKELTGVVIDVANIGEQRPNSDAKVFMVNIEVNETDTTLRPSMTTSNTILADRIPDVVFVPLECLHNQGDSLTYVIRKNGLTYSRQQVLVGKTNANEAVILDGVSEGDELYLSIPPDVEDTPLALLTDVPENVAVKEEN</sequence>
<organism evidence="8 9">
    <name type="scientific">Fulvivirga sedimenti</name>
    <dbReference type="NCBI Taxonomy" id="2879465"/>
    <lineage>
        <taxon>Bacteria</taxon>
        <taxon>Pseudomonadati</taxon>
        <taxon>Bacteroidota</taxon>
        <taxon>Cytophagia</taxon>
        <taxon>Cytophagales</taxon>
        <taxon>Fulvivirgaceae</taxon>
        <taxon>Fulvivirga</taxon>
    </lineage>
</organism>
<name>A0A9X1KYX3_9BACT</name>
<evidence type="ECO:0000259" key="5">
    <source>
        <dbReference type="Pfam" id="PF25990"/>
    </source>
</evidence>
<proteinExistence type="predicted"/>
<evidence type="ECO:0000256" key="1">
    <source>
        <dbReference type="ARBA" id="ARBA00004196"/>
    </source>
</evidence>
<evidence type="ECO:0000313" key="7">
    <source>
        <dbReference type="EMBL" id="MCA6076487.1"/>
    </source>
</evidence>
<evidence type="ECO:0000313" key="9">
    <source>
        <dbReference type="Proteomes" id="UP001139409"/>
    </source>
</evidence>
<keyword evidence="9" id="KW-1185">Reference proteome</keyword>
<evidence type="ECO:0000256" key="4">
    <source>
        <dbReference type="SAM" id="Phobius"/>
    </source>
</evidence>
<dbReference type="PANTHER" id="PTHR32347:SF23">
    <property type="entry name" value="BLL5650 PROTEIN"/>
    <property type="match status" value="1"/>
</dbReference>
<dbReference type="Gene3D" id="2.40.420.20">
    <property type="match status" value="1"/>
</dbReference>
<dbReference type="Pfam" id="PF25990">
    <property type="entry name" value="Beta-barrel_YknX"/>
    <property type="match status" value="1"/>
</dbReference>
<keyword evidence="4" id="KW-0472">Membrane</keyword>
<accession>A0A9X1KYX3</accession>
<comment type="subcellular location">
    <subcellularLocation>
        <location evidence="1">Cell envelope</location>
    </subcellularLocation>
</comment>
<feature type="domain" description="YknX-like beta-barrel" evidence="5">
    <location>
        <begin position="264"/>
        <end position="333"/>
    </location>
</feature>
<feature type="coiled-coil region" evidence="3">
    <location>
        <begin position="161"/>
        <end position="213"/>
    </location>
</feature>
<dbReference type="EMBL" id="JAIXNE010000002">
    <property type="protein sequence ID" value="MCA6075310.1"/>
    <property type="molecule type" value="Genomic_DNA"/>
</dbReference>
<dbReference type="InterPro" id="IPR058636">
    <property type="entry name" value="Beta-barrel_YknX"/>
</dbReference>
<feature type="transmembrane region" description="Helical" evidence="4">
    <location>
        <begin position="5"/>
        <end position="23"/>
    </location>
</feature>
<evidence type="ECO:0000313" key="6">
    <source>
        <dbReference type="EMBL" id="MCA6075310.1"/>
    </source>
</evidence>
<dbReference type="EMBL" id="JAIXNE010000004">
    <property type="protein sequence ID" value="MCA6077615.1"/>
    <property type="molecule type" value="Genomic_DNA"/>
</dbReference>
<dbReference type="EMBL" id="JAIXNE010000003">
    <property type="protein sequence ID" value="MCA6076487.1"/>
    <property type="molecule type" value="Genomic_DNA"/>
</dbReference>
<dbReference type="Gene3D" id="2.40.30.170">
    <property type="match status" value="1"/>
</dbReference>
<dbReference type="GO" id="GO:0030313">
    <property type="term" value="C:cell envelope"/>
    <property type="evidence" value="ECO:0007669"/>
    <property type="project" value="UniProtKB-SubCell"/>
</dbReference>
<keyword evidence="2 3" id="KW-0175">Coiled coil</keyword>
<evidence type="ECO:0000256" key="3">
    <source>
        <dbReference type="SAM" id="Coils"/>
    </source>
</evidence>
<evidence type="ECO:0000256" key="2">
    <source>
        <dbReference type="ARBA" id="ARBA00023054"/>
    </source>
</evidence>
<keyword evidence="4" id="KW-0812">Transmembrane</keyword>
<comment type="caution">
    <text evidence="8">The sequence shown here is derived from an EMBL/GenBank/DDBJ whole genome shotgun (WGS) entry which is preliminary data.</text>
</comment>
<dbReference type="Proteomes" id="UP001139409">
    <property type="component" value="Unassembled WGS sequence"/>
</dbReference>
<evidence type="ECO:0000313" key="8">
    <source>
        <dbReference type="EMBL" id="MCA6077615.1"/>
    </source>
</evidence>
<protein>
    <submittedName>
        <fullName evidence="8">Efflux RND transporter periplasmic adaptor subunit</fullName>
    </submittedName>
</protein>
<dbReference type="RefSeq" id="WP_225698413.1">
    <property type="nucleotide sequence ID" value="NZ_JAIXNE010000002.1"/>
</dbReference>
<dbReference type="AlphaFoldDB" id="A0A9X1KYX3"/>
<dbReference type="PANTHER" id="PTHR32347">
    <property type="entry name" value="EFFLUX SYSTEM COMPONENT YKNX-RELATED"/>
    <property type="match status" value="1"/>
</dbReference>
<dbReference type="InterPro" id="IPR050465">
    <property type="entry name" value="UPF0194_transport"/>
</dbReference>